<dbReference type="Proteomes" id="UP001289374">
    <property type="component" value="Unassembled WGS sequence"/>
</dbReference>
<dbReference type="AlphaFoldDB" id="A0AAE1VWQ4"/>
<dbReference type="InterPro" id="IPR004242">
    <property type="entry name" value="Transposase_21"/>
</dbReference>
<dbReference type="EMBL" id="JACGWL010000683">
    <property type="protein sequence ID" value="KAK4382522.1"/>
    <property type="molecule type" value="Genomic_DNA"/>
</dbReference>
<keyword evidence="3" id="KW-1185">Reference proteome</keyword>
<name>A0AAE1VWQ4_9LAMI</name>
<reference evidence="2" key="1">
    <citation type="submission" date="2020-06" db="EMBL/GenBank/DDBJ databases">
        <authorList>
            <person name="Li T."/>
            <person name="Hu X."/>
            <person name="Zhang T."/>
            <person name="Song X."/>
            <person name="Zhang H."/>
            <person name="Dai N."/>
            <person name="Sheng W."/>
            <person name="Hou X."/>
            <person name="Wei L."/>
        </authorList>
    </citation>
    <scope>NUCLEOTIDE SEQUENCE</scope>
    <source>
        <strain evidence="2">K16</strain>
        <tissue evidence="2">Leaf</tissue>
    </source>
</reference>
<evidence type="ECO:0000313" key="2">
    <source>
        <dbReference type="EMBL" id="KAK4382522.1"/>
    </source>
</evidence>
<dbReference type="Pfam" id="PF02992">
    <property type="entry name" value="Transposase_21"/>
    <property type="match status" value="1"/>
</dbReference>
<organism evidence="2 3">
    <name type="scientific">Sesamum angolense</name>
    <dbReference type="NCBI Taxonomy" id="2727404"/>
    <lineage>
        <taxon>Eukaryota</taxon>
        <taxon>Viridiplantae</taxon>
        <taxon>Streptophyta</taxon>
        <taxon>Embryophyta</taxon>
        <taxon>Tracheophyta</taxon>
        <taxon>Spermatophyta</taxon>
        <taxon>Magnoliopsida</taxon>
        <taxon>eudicotyledons</taxon>
        <taxon>Gunneridae</taxon>
        <taxon>Pentapetalae</taxon>
        <taxon>asterids</taxon>
        <taxon>lamiids</taxon>
        <taxon>Lamiales</taxon>
        <taxon>Pedaliaceae</taxon>
        <taxon>Sesamum</taxon>
    </lineage>
</organism>
<comment type="caution">
    <text evidence="2">The sequence shown here is derived from an EMBL/GenBank/DDBJ whole genome shotgun (WGS) entry which is preliminary data.</text>
</comment>
<proteinExistence type="predicted"/>
<evidence type="ECO:0000313" key="3">
    <source>
        <dbReference type="Proteomes" id="UP001289374"/>
    </source>
</evidence>
<evidence type="ECO:0000259" key="1">
    <source>
        <dbReference type="Pfam" id="PF13963"/>
    </source>
</evidence>
<gene>
    <name evidence="2" type="ORF">Sango_2728500</name>
</gene>
<dbReference type="Pfam" id="PF13963">
    <property type="entry name" value="Transpos_assoc"/>
    <property type="match status" value="1"/>
</dbReference>
<accession>A0AAE1VWQ4</accession>
<feature type="domain" description="Transposase-associated" evidence="1">
    <location>
        <begin position="10"/>
        <end position="54"/>
    </location>
</feature>
<sequence length="171" mass="19156">MYNKNLPGRATLTPKFEDGVKTFIEWAKGQRGHMDGDKIRCPCRKCKNTNFRTPDEDYFEAATVPPVSEERTLVVHVEGASLPEGETHTGRSHCMLSLEEPRNVRLGLCTDGFALHDQCGHTCSCWPVIIIPYNLPPGVRTYDHATDKAFMVWAALMWTVNDLPAYAMVSG</sequence>
<dbReference type="InterPro" id="IPR029480">
    <property type="entry name" value="Transpos_assoc"/>
</dbReference>
<protein>
    <recommendedName>
        <fullName evidence="1">Transposase-associated domain-containing protein</fullName>
    </recommendedName>
</protein>
<reference evidence="2" key="2">
    <citation type="journal article" date="2024" name="Plant">
        <title>Genomic evolution and insights into agronomic trait innovations of Sesamum species.</title>
        <authorList>
            <person name="Miao H."/>
            <person name="Wang L."/>
            <person name="Qu L."/>
            <person name="Liu H."/>
            <person name="Sun Y."/>
            <person name="Le M."/>
            <person name="Wang Q."/>
            <person name="Wei S."/>
            <person name="Zheng Y."/>
            <person name="Lin W."/>
            <person name="Duan Y."/>
            <person name="Cao H."/>
            <person name="Xiong S."/>
            <person name="Wang X."/>
            <person name="Wei L."/>
            <person name="Li C."/>
            <person name="Ma Q."/>
            <person name="Ju M."/>
            <person name="Zhao R."/>
            <person name="Li G."/>
            <person name="Mu C."/>
            <person name="Tian Q."/>
            <person name="Mei H."/>
            <person name="Zhang T."/>
            <person name="Gao T."/>
            <person name="Zhang H."/>
        </authorList>
    </citation>
    <scope>NUCLEOTIDE SEQUENCE</scope>
    <source>
        <strain evidence="2">K16</strain>
    </source>
</reference>